<comment type="caution">
    <text evidence="3">The sequence shown here is derived from an EMBL/GenBank/DDBJ whole genome shotgun (WGS) entry which is preliminary data.</text>
</comment>
<dbReference type="InterPro" id="IPR002347">
    <property type="entry name" value="SDR_fam"/>
</dbReference>
<evidence type="ECO:0000313" key="4">
    <source>
        <dbReference type="Proteomes" id="UP001172673"/>
    </source>
</evidence>
<sequence>MGDAHLTIPSTFVSFTKTWHSEPYQTISPSRPELSAAGKNVVISGGGNGIGKSIAIAFAQAGASTISILGRREDRLVTSSKAIENAANEANKKVKVLYRITDLTNKANVEESFNSLAAEVGPLHIFVSNAGVFPGIGALATASVDTLMSGFETNVRGTLNAVQAFLPLSSSAPDGSEPTMLNISTSTHTAPIPSLGVYMVSKAANHKMMDFVAAENPNVHVVNVAPGVILTEMSEPSKNAVSHWDSPDLPGHFCVWLASPEARFLKSKFCWANWDADEMIARKEEIQGSRLLTWLLDGVPM</sequence>
<keyword evidence="2" id="KW-0560">Oxidoreductase</keyword>
<dbReference type="PANTHER" id="PTHR42901">
    <property type="entry name" value="ALCOHOL DEHYDROGENASE"/>
    <property type="match status" value="1"/>
</dbReference>
<organism evidence="3 4">
    <name type="scientific">Cladophialophora chaetospira</name>
    <dbReference type="NCBI Taxonomy" id="386627"/>
    <lineage>
        <taxon>Eukaryota</taxon>
        <taxon>Fungi</taxon>
        <taxon>Dikarya</taxon>
        <taxon>Ascomycota</taxon>
        <taxon>Pezizomycotina</taxon>
        <taxon>Eurotiomycetes</taxon>
        <taxon>Chaetothyriomycetidae</taxon>
        <taxon>Chaetothyriales</taxon>
        <taxon>Herpotrichiellaceae</taxon>
        <taxon>Cladophialophora</taxon>
    </lineage>
</organism>
<dbReference type="Proteomes" id="UP001172673">
    <property type="component" value="Unassembled WGS sequence"/>
</dbReference>
<dbReference type="GO" id="GO:0016491">
    <property type="term" value="F:oxidoreductase activity"/>
    <property type="evidence" value="ECO:0007669"/>
    <property type="project" value="UniProtKB-KW"/>
</dbReference>
<dbReference type="PRINTS" id="PR00081">
    <property type="entry name" value="GDHRDH"/>
</dbReference>
<dbReference type="EMBL" id="JAPDRK010000002">
    <property type="protein sequence ID" value="KAJ9615301.1"/>
    <property type="molecule type" value="Genomic_DNA"/>
</dbReference>
<accession>A0AA38XKV8</accession>
<proteinExistence type="inferred from homology"/>
<dbReference type="Gene3D" id="3.40.50.720">
    <property type="entry name" value="NAD(P)-binding Rossmann-like Domain"/>
    <property type="match status" value="1"/>
</dbReference>
<evidence type="ECO:0000256" key="1">
    <source>
        <dbReference type="ARBA" id="ARBA00006484"/>
    </source>
</evidence>
<comment type="similarity">
    <text evidence="1">Belongs to the short-chain dehydrogenases/reductases (SDR) family.</text>
</comment>
<dbReference type="PANTHER" id="PTHR42901:SF1">
    <property type="entry name" value="ALCOHOL DEHYDROGENASE"/>
    <property type="match status" value="1"/>
</dbReference>
<reference evidence="3" key="1">
    <citation type="submission" date="2022-10" db="EMBL/GenBank/DDBJ databases">
        <title>Culturing micro-colonial fungi from biological soil crusts in the Mojave desert and describing Neophaeococcomyces mojavensis, and introducing the new genera and species Taxawa tesnikishii.</title>
        <authorList>
            <person name="Kurbessoian T."/>
            <person name="Stajich J.E."/>
        </authorList>
    </citation>
    <scope>NUCLEOTIDE SEQUENCE</scope>
    <source>
        <strain evidence="3">TK_41</strain>
    </source>
</reference>
<gene>
    <name evidence="3" type="ORF">H2200_001376</name>
</gene>
<evidence type="ECO:0000256" key="2">
    <source>
        <dbReference type="ARBA" id="ARBA00023002"/>
    </source>
</evidence>
<dbReference type="AlphaFoldDB" id="A0AA38XKV8"/>
<name>A0AA38XKV8_9EURO</name>
<dbReference type="InterPro" id="IPR036291">
    <property type="entry name" value="NAD(P)-bd_dom_sf"/>
</dbReference>
<protein>
    <submittedName>
        <fullName evidence="3">Uncharacterized protein</fullName>
    </submittedName>
</protein>
<dbReference type="SUPFAM" id="SSF51735">
    <property type="entry name" value="NAD(P)-binding Rossmann-fold domains"/>
    <property type="match status" value="1"/>
</dbReference>
<keyword evidence="4" id="KW-1185">Reference proteome</keyword>
<dbReference type="CDD" id="cd05233">
    <property type="entry name" value="SDR_c"/>
    <property type="match status" value="1"/>
</dbReference>
<dbReference type="Pfam" id="PF00106">
    <property type="entry name" value="adh_short"/>
    <property type="match status" value="1"/>
</dbReference>
<evidence type="ECO:0000313" key="3">
    <source>
        <dbReference type="EMBL" id="KAJ9615301.1"/>
    </source>
</evidence>